<gene>
    <name evidence="2" type="ORF">E2C01_035485</name>
</gene>
<organism evidence="2 3">
    <name type="scientific">Portunus trituberculatus</name>
    <name type="common">Swimming crab</name>
    <name type="synonym">Neptunus trituberculatus</name>
    <dbReference type="NCBI Taxonomy" id="210409"/>
    <lineage>
        <taxon>Eukaryota</taxon>
        <taxon>Metazoa</taxon>
        <taxon>Ecdysozoa</taxon>
        <taxon>Arthropoda</taxon>
        <taxon>Crustacea</taxon>
        <taxon>Multicrustacea</taxon>
        <taxon>Malacostraca</taxon>
        <taxon>Eumalacostraca</taxon>
        <taxon>Eucarida</taxon>
        <taxon>Decapoda</taxon>
        <taxon>Pleocyemata</taxon>
        <taxon>Brachyura</taxon>
        <taxon>Eubrachyura</taxon>
        <taxon>Portunoidea</taxon>
        <taxon>Portunidae</taxon>
        <taxon>Portuninae</taxon>
        <taxon>Portunus</taxon>
    </lineage>
</organism>
<accession>A0A5B7F9G7</accession>
<evidence type="ECO:0000313" key="3">
    <source>
        <dbReference type="Proteomes" id="UP000324222"/>
    </source>
</evidence>
<evidence type="ECO:0000313" key="2">
    <source>
        <dbReference type="EMBL" id="MPC41879.1"/>
    </source>
</evidence>
<evidence type="ECO:0000256" key="1">
    <source>
        <dbReference type="SAM" id="MobiDB-lite"/>
    </source>
</evidence>
<dbReference type="EMBL" id="VSRR010005220">
    <property type="protein sequence ID" value="MPC41879.1"/>
    <property type="molecule type" value="Genomic_DNA"/>
</dbReference>
<keyword evidence="3" id="KW-1185">Reference proteome</keyword>
<dbReference type="AlphaFoldDB" id="A0A5B7F9G7"/>
<proteinExistence type="predicted"/>
<comment type="caution">
    <text evidence="2">The sequence shown here is derived from an EMBL/GenBank/DDBJ whole genome shotgun (WGS) entry which is preliminary data.</text>
</comment>
<sequence length="120" mass="12633">MTPDPPSETSSPAVKVPGGGRHTSRVTSRHLSLAEDEKQQLTWRLVHKHVVVVVEVVVAVVVVVVELGCVCDGHLVAGVVVLQVNGSQYGWVNGLRGLSLPTYMCAPPSSSRGRGMGVLG</sequence>
<feature type="region of interest" description="Disordered" evidence="1">
    <location>
        <begin position="1"/>
        <end position="31"/>
    </location>
</feature>
<protein>
    <submittedName>
        <fullName evidence="2">Uncharacterized protein</fullName>
    </submittedName>
</protein>
<name>A0A5B7F9G7_PORTR</name>
<dbReference type="Proteomes" id="UP000324222">
    <property type="component" value="Unassembled WGS sequence"/>
</dbReference>
<reference evidence="2 3" key="1">
    <citation type="submission" date="2019-05" db="EMBL/GenBank/DDBJ databases">
        <title>Another draft genome of Portunus trituberculatus and its Hox gene families provides insights of decapod evolution.</title>
        <authorList>
            <person name="Jeong J.-H."/>
            <person name="Song I."/>
            <person name="Kim S."/>
            <person name="Choi T."/>
            <person name="Kim D."/>
            <person name="Ryu S."/>
            <person name="Kim W."/>
        </authorList>
    </citation>
    <scope>NUCLEOTIDE SEQUENCE [LARGE SCALE GENOMIC DNA]</scope>
    <source>
        <tissue evidence="2">Muscle</tissue>
    </source>
</reference>